<sequence>MIVNAPECRFGYPIPAAGKLPRAAKKLQLAGDVVHDPKRRNDCY</sequence>
<organism evidence="1 2">
    <name type="scientific">Ochrobactrum soli</name>
    <dbReference type="NCBI Taxonomy" id="2448455"/>
    <lineage>
        <taxon>Bacteria</taxon>
        <taxon>Pseudomonadati</taxon>
        <taxon>Pseudomonadota</taxon>
        <taxon>Alphaproteobacteria</taxon>
        <taxon>Hyphomicrobiales</taxon>
        <taxon>Brucellaceae</taxon>
        <taxon>Brucella/Ochrobactrum group</taxon>
        <taxon>Ochrobactrum</taxon>
    </lineage>
</organism>
<protein>
    <submittedName>
        <fullName evidence="1">Uncharacterized protein</fullName>
    </submittedName>
</protein>
<dbReference type="AlphaFoldDB" id="A0A2P9HMV9"/>
<name>A0A2P9HMV9_9HYPH</name>
<proteinExistence type="predicted"/>
<evidence type="ECO:0000313" key="1">
    <source>
        <dbReference type="EMBL" id="SPL65446.1"/>
    </source>
</evidence>
<dbReference type="EMBL" id="OOFM01000005">
    <property type="protein sequence ID" value="SPL65446.1"/>
    <property type="molecule type" value="Genomic_DNA"/>
</dbReference>
<gene>
    <name evidence="1" type="ORF">OHAE_1313</name>
</gene>
<evidence type="ECO:0000313" key="2">
    <source>
        <dbReference type="Proteomes" id="UP000246073"/>
    </source>
</evidence>
<dbReference type="Proteomes" id="UP000246073">
    <property type="component" value="Unassembled WGS sequence"/>
</dbReference>
<reference evidence="2" key="1">
    <citation type="submission" date="2017-12" db="EMBL/GenBank/DDBJ databases">
        <authorList>
            <person name="Diaz M."/>
        </authorList>
    </citation>
    <scope>NUCLEOTIDE SEQUENCE [LARGE SCALE GENOMIC DNA]</scope>
    <source>
        <strain evidence="2">FI11154</strain>
    </source>
</reference>
<accession>A0A2P9HMV9</accession>